<evidence type="ECO:0000313" key="1">
    <source>
        <dbReference type="EMBL" id="KAG0591590.1"/>
    </source>
</evidence>
<dbReference type="Proteomes" id="UP000822688">
    <property type="component" value="Chromosome 1"/>
</dbReference>
<reference evidence="1" key="1">
    <citation type="submission" date="2020-06" db="EMBL/GenBank/DDBJ databases">
        <title>WGS assembly of Ceratodon purpureus strain R40.</title>
        <authorList>
            <person name="Carey S.B."/>
            <person name="Jenkins J."/>
            <person name="Shu S."/>
            <person name="Lovell J.T."/>
            <person name="Sreedasyam A."/>
            <person name="Maumus F."/>
            <person name="Tiley G.P."/>
            <person name="Fernandez-Pozo N."/>
            <person name="Barry K."/>
            <person name="Chen C."/>
            <person name="Wang M."/>
            <person name="Lipzen A."/>
            <person name="Daum C."/>
            <person name="Saski C.A."/>
            <person name="Payton A.C."/>
            <person name="Mcbreen J.C."/>
            <person name="Conrad R.E."/>
            <person name="Kollar L.M."/>
            <person name="Olsson S."/>
            <person name="Huttunen S."/>
            <person name="Landis J.B."/>
            <person name="Wickett N.J."/>
            <person name="Johnson M.G."/>
            <person name="Rensing S.A."/>
            <person name="Grimwood J."/>
            <person name="Schmutz J."/>
            <person name="Mcdaniel S.F."/>
        </authorList>
    </citation>
    <scope>NUCLEOTIDE SEQUENCE</scope>
    <source>
        <strain evidence="1">R40</strain>
    </source>
</reference>
<comment type="caution">
    <text evidence="1">The sequence shown here is derived from an EMBL/GenBank/DDBJ whole genome shotgun (WGS) entry which is preliminary data.</text>
</comment>
<name>A0A8T0J6P2_CERPU</name>
<sequence>MPSCSVHRRQLITLQGCVHGGHGRVYAFRRICGREVHHVLGCWTHESTLISCWLCRSSGSMRASSAAALQQSLSDFLSRIACRYEEGAELKLTISFSGFRGGHCREKKVCTACRERSLQSFPLWESQRNLGL</sequence>
<dbReference type="AlphaFoldDB" id="A0A8T0J6P2"/>
<evidence type="ECO:0000313" key="2">
    <source>
        <dbReference type="Proteomes" id="UP000822688"/>
    </source>
</evidence>
<protein>
    <submittedName>
        <fullName evidence="1">Uncharacterized protein</fullName>
    </submittedName>
</protein>
<gene>
    <name evidence="1" type="ORF">KC19_1G186400</name>
</gene>
<keyword evidence="2" id="KW-1185">Reference proteome</keyword>
<dbReference type="EMBL" id="CM026421">
    <property type="protein sequence ID" value="KAG0591590.1"/>
    <property type="molecule type" value="Genomic_DNA"/>
</dbReference>
<proteinExistence type="predicted"/>
<accession>A0A8T0J6P2</accession>
<organism evidence="1 2">
    <name type="scientific">Ceratodon purpureus</name>
    <name type="common">Fire moss</name>
    <name type="synonym">Dicranum purpureum</name>
    <dbReference type="NCBI Taxonomy" id="3225"/>
    <lineage>
        <taxon>Eukaryota</taxon>
        <taxon>Viridiplantae</taxon>
        <taxon>Streptophyta</taxon>
        <taxon>Embryophyta</taxon>
        <taxon>Bryophyta</taxon>
        <taxon>Bryophytina</taxon>
        <taxon>Bryopsida</taxon>
        <taxon>Dicranidae</taxon>
        <taxon>Pseudoditrichales</taxon>
        <taxon>Ditrichaceae</taxon>
        <taxon>Ceratodon</taxon>
    </lineage>
</organism>